<organism evidence="2 3">
    <name type="scientific">Luedemannella helvata</name>
    <dbReference type="NCBI Taxonomy" id="349315"/>
    <lineage>
        <taxon>Bacteria</taxon>
        <taxon>Bacillati</taxon>
        <taxon>Actinomycetota</taxon>
        <taxon>Actinomycetes</taxon>
        <taxon>Micromonosporales</taxon>
        <taxon>Micromonosporaceae</taxon>
        <taxon>Luedemannella</taxon>
    </lineage>
</organism>
<accession>A0ABP4X5N6</accession>
<dbReference type="Proteomes" id="UP001500655">
    <property type="component" value="Unassembled WGS sequence"/>
</dbReference>
<sequence>MLPTSLRLAREVERLPERVRAHWRAAHEPPDDPSAAQPPLAAHRRGWRRLFHRRG</sequence>
<evidence type="ECO:0000313" key="3">
    <source>
        <dbReference type="Proteomes" id="UP001500655"/>
    </source>
</evidence>
<protein>
    <submittedName>
        <fullName evidence="2">Uncharacterized protein</fullName>
    </submittedName>
</protein>
<gene>
    <name evidence="2" type="ORF">GCM10009681_44590</name>
</gene>
<evidence type="ECO:0000313" key="2">
    <source>
        <dbReference type="EMBL" id="GAA1768441.1"/>
    </source>
</evidence>
<reference evidence="3" key="1">
    <citation type="journal article" date="2019" name="Int. J. Syst. Evol. Microbiol.">
        <title>The Global Catalogue of Microorganisms (GCM) 10K type strain sequencing project: providing services to taxonomists for standard genome sequencing and annotation.</title>
        <authorList>
            <consortium name="The Broad Institute Genomics Platform"/>
            <consortium name="The Broad Institute Genome Sequencing Center for Infectious Disease"/>
            <person name="Wu L."/>
            <person name="Ma J."/>
        </authorList>
    </citation>
    <scope>NUCLEOTIDE SEQUENCE [LARGE SCALE GENOMIC DNA]</scope>
    <source>
        <strain evidence="3">JCM 13249</strain>
    </source>
</reference>
<dbReference type="EMBL" id="BAAALS010000025">
    <property type="protein sequence ID" value="GAA1768441.1"/>
    <property type="molecule type" value="Genomic_DNA"/>
</dbReference>
<name>A0ABP4X5N6_9ACTN</name>
<proteinExistence type="predicted"/>
<evidence type="ECO:0000256" key="1">
    <source>
        <dbReference type="SAM" id="MobiDB-lite"/>
    </source>
</evidence>
<comment type="caution">
    <text evidence="2">The sequence shown here is derived from an EMBL/GenBank/DDBJ whole genome shotgun (WGS) entry which is preliminary data.</text>
</comment>
<feature type="region of interest" description="Disordered" evidence="1">
    <location>
        <begin position="24"/>
        <end position="46"/>
    </location>
</feature>
<dbReference type="RefSeq" id="WP_344085349.1">
    <property type="nucleotide sequence ID" value="NZ_BAAALS010000025.1"/>
</dbReference>
<keyword evidence="3" id="KW-1185">Reference proteome</keyword>